<reference evidence="2 3" key="1">
    <citation type="submission" date="2018-08" db="EMBL/GenBank/DDBJ databases">
        <title>Murine metabolic-syndrome-specific gut microbial biobank.</title>
        <authorList>
            <person name="Liu C."/>
        </authorList>
    </citation>
    <scope>NUCLEOTIDE SEQUENCE [LARGE SCALE GENOMIC DNA]</scope>
    <source>
        <strain evidence="2 3">583</strain>
    </source>
</reference>
<dbReference type="RefSeq" id="WP_160197137.1">
    <property type="nucleotide sequence ID" value="NZ_QXXA01000007.1"/>
</dbReference>
<keyword evidence="1" id="KW-0472">Membrane</keyword>
<organism evidence="2 3">
    <name type="scientific">Senegalia massiliensis</name>
    <dbReference type="NCBI Taxonomy" id="1720316"/>
    <lineage>
        <taxon>Bacteria</taxon>
        <taxon>Bacillati</taxon>
        <taxon>Bacillota</taxon>
        <taxon>Clostridia</taxon>
        <taxon>Eubacteriales</taxon>
        <taxon>Clostridiaceae</taxon>
        <taxon>Senegalia</taxon>
    </lineage>
</organism>
<feature type="transmembrane region" description="Helical" evidence="1">
    <location>
        <begin position="6"/>
        <end position="23"/>
    </location>
</feature>
<dbReference type="OrthoDB" id="1957909at2"/>
<evidence type="ECO:0000313" key="2">
    <source>
        <dbReference type="EMBL" id="NBI06654.1"/>
    </source>
</evidence>
<dbReference type="AlphaFoldDB" id="A0A845QXD7"/>
<evidence type="ECO:0000313" key="3">
    <source>
        <dbReference type="Proteomes" id="UP000467132"/>
    </source>
</evidence>
<dbReference type="InterPro" id="IPR014198">
    <property type="entry name" value="Spore_III_AB"/>
</dbReference>
<dbReference type="Proteomes" id="UP000467132">
    <property type="component" value="Unassembled WGS sequence"/>
</dbReference>
<dbReference type="Pfam" id="PF09548">
    <property type="entry name" value="Spore_III_AB"/>
    <property type="match status" value="1"/>
</dbReference>
<dbReference type="PIRSF" id="PIRSF021435">
    <property type="entry name" value="SpoIIIAB"/>
    <property type="match status" value="1"/>
</dbReference>
<name>A0A845QXD7_9CLOT</name>
<proteinExistence type="predicted"/>
<dbReference type="EMBL" id="QXXA01000007">
    <property type="protein sequence ID" value="NBI06654.1"/>
    <property type="molecule type" value="Genomic_DNA"/>
</dbReference>
<evidence type="ECO:0000256" key="1">
    <source>
        <dbReference type="SAM" id="Phobius"/>
    </source>
</evidence>
<keyword evidence="1" id="KW-1133">Transmembrane helix</keyword>
<sequence length="174" mass="20286">MFWIKILASIMIFIPSTIIGIMLSRKYSNRVENITSLINCILILDTEIIHLSNPVNLAFKNVYERSKSKVSIIFLKTIETLNNNRDSNLYSAFKNTLEVERLKYNFTKQDKEILLSLAKVIGVTDREEQKKYFDTTIEQLKIQRKQAIEEANKNEKLYKKLGIIFALLIILILI</sequence>
<accession>A0A845QXD7</accession>
<gene>
    <name evidence="2" type="ORF">D3Z33_07240</name>
</gene>
<protein>
    <submittedName>
        <fullName evidence="2">Stage III sporulation protein AB</fullName>
    </submittedName>
</protein>
<keyword evidence="1" id="KW-0812">Transmembrane</keyword>
<comment type="caution">
    <text evidence="2">The sequence shown here is derived from an EMBL/GenBank/DDBJ whole genome shotgun (WGS) entry which is preliminary data.</text>
</comment>
<keyword evidence="3" id="KW-1185">Reference proteome</keyword>